<keyword evidence="4" id="KW-0636">Prenylation</keyword>
<dbReference type="Pfam" id="PF00403">
    <property type="entry name" value="HMA"/>
    <property type="match status" value="1"/>
</dbReference>
<sequence>MMTTKTVPDHTLNLKTLVLKVFIHCQGCQKKVLKILGEVEGVHSAVVDAQHNNKVTVTGHVDAVTLIKRLARSGKYAELISSEELLEKKKEKSNKKSIVKYDGVRKQGKKEKHSGGEASECSGDGGSDKVGEMTVVVSTLPPLDPIAYHHALPVGSYGTEPYVVGGAMDPIRFNANEYEEEPSGCFIM</sequence>
<dbReference type="EMBL" id="CM002872">
    <property type="protein sequence ID" value="KFK37530.1"/>
    <property type="molecule type" value="Genomic_DNA"/>
</dbReference>
<dbReference type="OrthoDB" id="689350at2759"/>
<feature type="region of interest" description="Disordered" evidence="6">
    <location>
        <begin position="92"/>
        <end position="127"/>
    </location>
</feature>
<organism evidence="8 9">
    <name type="scientific">Arabis alpina</name>
    <name type="common">Alpine rock-cress</name>
    <dbReference type="NCBI Taxonomy" id="50452"/>
    <lineage>
        <taxon>Eukaryota</taxon>
        <taxon>Viridiplantae</taxon>
        <taxon>Streptophyta</taxon>
        <taxon>Embryophyta</taxon>
        <taxon>Tracheophyta</taxon>
        <taxon>Spermatophyta</taxon>
        <taxon>Magnoliopsida</taxon>
        <taxon>eudicotyledons</taxon>
        <taxon>Gunneridae</taxon>
        <taxon>Pentapetalae</taxon>
        <taxon>rosids</taxon>
        <taxon>malvids</taxon>
        <taxon>Brassicales</taxon>
        <taxon>Brassicaceae</taxon>
        <taxon>Arabideae</taxon>
        <taxon>Arabis</taxon>
    </lineage>
</organism>
<evidence type="ECO:0000256" key="1">
    <source>
        <dbReference type="ARBA" id="ARBA00022481"/>
    </source>
</evidence>
<keyword evidence="3" id="KW-0449">Lipoprotein</keyword>
<evidence type="ECO:0000256" key="2">
    <source>
        <dbReference type="ARBA" id="ARBA00022723"/>
    </source>
</evidence>
<dbReference type="PROSITE" id="PS50846">
    <property type="entry name" value="HMA_2"/>
    <property type="match status" value="1"/>
</dbReference>
<dbReference type="Gramene" id="KFK37530">
    <property type="protein sequence ID" value="KFK37530"/>
    <property type="gene ID" value="AALP_AA4G269000"/>
</dbReference>
<dbReference type="eggNOG" id="KOG1603">
    <property type="taxonomic scope" value="Eukaryota"/>
</dbReference>
<dbReference type="Gene3D" id="3.30.70.100">
    <property type="match status" value="1"/>
</dbReference>
<keyword evidence="2" id="KW-0479">Metal-binding</keyword>
<dbReference type="SUPFAM" id="SSF55008">
    <property type="entry name" value="HMA, heavy metal-associated domain"/>
    <property type="match status" value="1"/>
</dbReference>
<keyword evidence="9" id="KW-1185">Reference proteome</keyword>
<dbReference type="PANTHER" id="PTHR45868:SF80">
    <property type="entry name" value="F15K9.8-RELATED"/>
    <property type="match status" value="1"/>
</dbReference>
<evidence type="ECO:0000313" key="9">
    <source>
        <dbReference type="Proteomes" id="UP000029120"/>
    </source>
</evidence>
<evidence type="ECO:0000256" key="3">
    <source>
        <dbReference type="ARBA" id="ARBA00023288"/>
    </source>
</evidence>
<keyword evidence="1" id="KW-0488">Methylation</keyword>
<evidence type="ECO:0000256" key="6">
    <source>
        <dbReference type="SAM" id="MobiDB-lite"/>
    </source>
</evidence>
<dbReference type="InterPro" id="IPR036163">
    <property type="entry name" value="HMA_dom_sf"/>
</dbReference>
<dbReference type="PANTHER" id="PTHR45868">
    <property type="entry name" value="HEAVY METAL-ASSOCIATED ISOPRENYLATED PLANT PROTEIN 33-RELATED"/>
    <property type="match status" value="1"/>
</dbReference>
<comment type="similarity">
    <text evidence="5">Belongs to the HIPP family.</text>
</comment>
<dbReference type="InterPro" id="IPR006121">
    <property type="entry name" value="HMA_dom"/>
</dbReference>
<dbReference type="AlphaFoldDB" id="A0A087H5X8"/>
<dbReference type="Proteomes" id="UP000029120">
    <property type="component" value="Chromosome 4"/>
</dbReference>
<evidence type="ECO:0000256" key="4">
    <source>
        <dbReference type="ARBA" id="ARBA00023289"/>
    </source>
</evidence>
<reference evidence="9" key="1">
    <citation type="journal article" date="2015" name="Nat. Plants">
        <title>Genome expansion of Arabis alpina linked with retrotransposition and reduced symmetric DNA methylation.</title>
        <authorList>
            <person name="Willing E.M."/>
            <person name="Rawat V."/>
            <person name="Mandakova T."/>
            <person name="Maumus F."/>
            <person name="James G.V."/>
            <person name="Nordstroem K.J."/>
            <person name="Becker C."/>
            <person name="Warthmann N."/>
            <person name="Chica C."/>
            <person name="Szarzynska B."/>
            <person name="Zytnicki M."/>
            <person name="Albani M.C."/>
            <person name="Kiefer C."/>
            <person name="Bergonzi S."/>
            <person name="Castaings L."/>
            <person name="Mateos J.L."/>
            <person name="Berns M.C."/>
            <person name="Bujdoso N."/>
            <person name="Piofczyk T."/>
            <person name="de Lorenzo L."/>
            <person name="Barrero-Sicilia C."/>
            <person name="Mateos I."/>
            <person name="Piednoel M."/>
            <person name="Hagmann J."/>
            <person name="Chen-Min-Tao R."/>
            <person name="Iglesias-Fernandez R."/>
            <person name="Schuster S.C."/>
            <person name="Alonso-Blanco C."/>
            <person name="Roudier F."/>
            <person name="Carbonero P."/>
            <person name="Paz-Ares J."/>
            <person name="Davis S.J."/>
            <person name="Pecinka A."/>
            <person name="Quesneville H."/>
            <person name="Colot V."/>
            <person name="Lysak M.A."/>
            <person name="Weigel D."/>
            <person name="Coupland G."/>
            <person name="Schneeberger K."/>
        </authorList>
    </citation>
    <scope>NUCLEOTIDE SEQUENCE [LARGE SCALE GENOMIC DNA]</scope>
    <source>
        <strain evidence="9">cv. Pajares</strain>
    </source>
</reference>
<feature type="domain" description="HMA" evidence="7">
    <location>
        <begin position="14"/>
        <end position="78"/>
    </location>
</feature>
<proteinExistence type="inferred from homology"/>
<evidence type="ECO:0000256" key="5">
    <source>
        <dbReference type="ARBA" id="ARBA00024045"/>
    </source>
</evidence>
<accession>A0A087H5X8</accession>
<dbReference type="CDD" id="cd00371">
    <property type="entry name" value="HMA"/>
    <property type="match status" value="1"/>
</dbReference>
<name>A0A087H5X8_ARAAL</name>
<dbReference type="GO" id="GO:0046872">
    <property type="term" value="F:metal ion binding"/>
    <property type="evidence" value="ECO:0007669"/>
    <property type="project" value="UniProtKB-KW"/>
</dbReference>
<protein>
    <recommendedName>
        <fullName evidence="7">HMA domain-containing protein</fullName>
    </recommendedName>
</protein>
<gene>
    <name evidence="8" type="ordered locus">AALP_Aa4g269000</name>
</gene>
<evidence type="ECO:0000313" key="8">
    <source>
        <dbReference type="EMBL" id="KFK37530.1"/>
    </source>
</evidence>
<evidence type="ECO:0000259" key="7">
    <source>
        <dbReference type="PROSITE" id="PS50846"/>
    </source>
</evidence>